<evidence type="ECO:0000259" key="3">
    <source>
        <dbReference type="Pfam" id="PF13649"/>
    </source>
</evidence>
<feature type="domain" description="Methyltransferase" evidence="3">
    <location>
        <begin position="110"/>
        <end position="205"/>
    </location>
</feature>
<dbReference type="OrthoDB" id="3172472at2"/>
<dbReference type="InterPro" id="IPR041698">
    <property type="entry name" value="Methyltransf_25"/>
</dbReference>
<feature type="region of interest" description="Disordered" evidence="2">
    <location>
        <begin position="1"/>
        <end position="58"/>
    </location>
</feature>
<protein>
    <submittedName>
        <fullName evidence="4">SAM-dependent methyltransferase</fullName>
    </submittedName>
</protein>
<evidence type="ECO:0000313" key="5">
    <source>
        <dbReference type="Proteomes" id="UP000242427"/>
    </source>
</evidence>
<dbReference type="Pfam" id="PF13649">
    <property type="entry name" value="Methyltransf_25"/>
    <property type="match status" value="1"/>
</dbReference>
<dbReference type="InterPro" id="IPR029063">
    <property type="entry name" value="SAM-dependent_MTases_sf"/>
</dbReference>
<dbReference type="RefSeq" id="WP_106674030.1">
    <property type="nucleotide sequence ID" value="NZ_PXWG01000002.1"/>
</dbReference>
<dbReference type="GO" id="GO:0008168">
    <property type="term" value="F:methyltransferase activity"/>
    <property type="evidence" value="ECO:0007669"/>
    <property type="project" value="UniProtKB-KW"/>
</dbReference>
<dbReference type="AlphaFoldDB" id="A0A9X7JV07"/>
<feature type="compositionally biased region" description="Basic and acidic residues" evidence="2">
    <location>
        <begin position="40"/>
        <end position="51"/>
    </location>
</feature>
<keyword evidence="5" id="KW-1185">Reference proteome</keyword>
<name>A0A9X7JV07_9ACTN</name>
<evidence type="ECO:0000256" key="2">
    <source>
        <dbReference type="SAM" id="MobiDB-lite"/>
    </source>
</evidence>
<organism evidence="4 5">
    <name type="scientific">Streptosporangium nondiastaticum</name>
    <dbReference type="NCBI Taxonomy" id="35764"/>
    <lineage>
        <taxon>Bacteria</taxon>
        <taxon>Bacillati</taxon>
        <taxon>Actinomycetota</taxon>
        <taxon>Actinomycetes</taxon>
        <taxon>Streptosporangiales</taxon>
        <taxon>Streptosporangiaceae</taxon>
        <taxon>Streptosporangium</taxon>
    </lineage>
</organism>
<keyword evidence="4" id="KW-0489">Methyltransferase</keyword>
<dbReference type="GO" id="GO:0032259">
    <property type="term" value="P:methylation"/>
    <property type="evidence" value="ECO:0007669"/>
    <property type="project" value="UniProtKB-KW"/>
</dbReference>
<dbReference type="Gene3D" id="3.40.50.150">
    <property type="entry name" value="Vaccinia Virus protein VP39"/>
    <property type="match status" value="1"/>
</dbReference>
<comment type="caution">
    <text evidence="4">The sequence shown here is derived from an EMBL/GenBank/DDBJ whole genome shotgun (WGS) entry which is preliminary data.</text>
</comment>
<dbReference type="CDD" id="cd02440">
    <property type="entry name" value="AdoMet_MTases"/>
    <property type="match status" value="1"/>
</dbReference>
<dbReference type="EMBL" id="PXWG01000002">
    <property type="protein sequence ID" value="PSJ30379.1"/>
    <property type="molecule type" value="Genomic_DNA"/>
</dbReference>
<evidence type="ECO:0000313" key="4">
    <source>
        <dbReference type="EMBL" id="PSJ30379.1"/>
    </source>
</evidence>
<evidence type="ECO:0000256" key="1">
    <source>
        <dbReference type="ARBA" id="ARBA00022679"/>
    </source>
</evidence>
<feature type="compositionally biased region" description="Polar residues" evidence="2">
    <location>
        <begin position="1"/>
        <end position="11"/>
    </location>
</feature>
<dbReference type="PANTHER" id="PTHR43861">
    <property type="entry name" value="TRANS-ACONITATE 2-METHYLTRANSFERASE-RELATED"/>
    <property type="match status" value="1"/>
</dbReference>
<gene>
    <name evidence="4" type="ORF">B7P34_02120</name>
</gene>
<dbReference type="SUPFAM" id="SSF53335">
    <property type="entry name" value="S-adenosyl-L-methionine-dependent methyltransferases"/>
    <property type="match status" value="1"/>
</dbReference>
<keyword evidence="1" id="KW-0808">Transferase</keyword>
<reference evidence="4 5" key="1">
    <citation type="submission" date="2018-03" db="EMBL/GenBank/DDBJ databases">
        <title>Chitinolytic properties of Streptosporangium nondiastaticum TBG75A20.</title>
        <authorList>
            <person name="Gayathri V."/>
            <person name="Shiburaj S."/>
        </authorList>
    </citation>
    <scope>NUCLEOTIDE SEQUENCE [LARGE SCALE GENOMIC DNA]</scope>
    <source>
        <strain evidence="4 5">TBG75A20</strain>
    </source>
</reference>
<sequence>MPPHQDQNLTSPAAAPLPGTGNSRGKEPEHRPAGPASPTDAERSGHTEQPRHVKQPRHVEQPAYAEQPGHGEQPGYADRNAADYDRWFSKPGVTGATVNTLARLAGAGPVLELGIGTGRVALPLAGRGLDVHGVERSGAMIRQLRAKPGGDRIAVTQGDFADVPVPVPGRFSLVYAAGGTFLELPDREAKQRCLAAVAARLAPGGVFAVDAHVPEALAVAAASGVPETVSATDDHLILCHRLIDPSTQTYHSHYLVHEADRTHHFRVRFHYVSPGELDLLAEQAGLRLVRRQGGWEDAPFTRTSTYHVSVYAHN</sequence>
<dbReference type="Proteomes" id="UP000242427">
    <property type="component" value="Unassembled WGS sequence"/>
</dbReference>
<proteinExistence type="predicted"/>
<accession>A0A9X7JV07</accession>